<organism evidence="14 15">
    <name type="scientific">Sphingobacterium paludis</name>
    <dbReference type="NCBI Taxonomy" id="1476465"/>
    <lineage>
        <taxon>Bacteria</taxon>
        <taxon>Pseudomonadati</taxon>
        <taxon>Bacteroidota</taxon>
        <taxon>Sphingobacteriia</taxon>
        <taxon>Sphingobacteriales</taxon>
        <taxon>Sphingobacteriaceae</taxon>
        <taxon>Sphingobacterium</taxon>
    </lineage>
</organism>
<name>A0A4R7D9X5_9SPHI</name>
<reference evidence="14 15" key="1">
    <citation type="submission" date="2019-03" db="EMBL/GenBank/DDBJ databases">
        <title>Genomic Encyclopedia of Type Strains, Phase III (KMG-III): the genomes of soil and plant-associated and newly described type strains.</title>
        <authorList>
            <person name="Whitman W."/>
        </authorList>
    </citation>
    <scope>NUCLEOTIDE SEQUENCE [LARGE SCALE GENOMIC DNA]</scope>
    <source>
        <strain evidence="14 15">CGMCC 1.12801</strain>
    </source>
</reference>
<keyword evidence="8" id="KW-0067">ATP-binding</keyword>
<dbReference type="Gene3D" id="3.30.70.560">
    <property type="entry name" value="7,8-Dihydro-6-hydroxymethylpterin-pyrophosphokinase HPPK"/>
    <property type="match status" value="1"/>
</dbReference>
<feature type="domain" description="7,8-dihydro-6-hydroxymethylpterin-pyrophosphokinase" evidence="13">
    <location>
        <begin position="87"/>
        <end position="98"/>
    </location>
</feature>
<evidence type="ECO:0000256" key="12">
    <source>
        <dbReference type="ARBA" id="ARBA00033413"/>
    </source>
</evidence>
<dbReference type="GO" id="GO:0046654">
    <property type="term" value="P:tetrahydrofolate biosynthetic process"/>
    <property type="evidence" value="ECO:0007669"/>
    <property type="project" value="UniProtKB-UniPathway"/>
</dbReference>
<dbReference type="PANTHER" id="PTHR43071:SF1">
    <property type="entry name" value="2-AMINO-4-HYDROXY-6-HYDROXYMETHYLDIHYDROPTERIDINE PYROPHOSPHOKINASE"/>
    <property type="match status" value="1"/>
</dbReference>
<comment type="pathway">
    <text evidence="1">Cofactor biosynthesis; tetrahydrofolate biosynthesis; 2-amino-4-hydroxy-6-hydroxymethyl-7,8-dihydropteridine diphosphate from 7,8-dihydroneopterin triphosphate: step 4/4.</text>
</comment>
<evidence type="ECO:0000256" key="5">
    <source>
        <dbReference type="ARBA" id="ARBA00022679"/>
    </source>
</evidence>
<proteinExistence type="inferred from homology"/>
<evidence type="ECO:0000256" key="6">
    <source>
        <dbReference type="ARBA" id="ARBA00022741"/>
    </source>
</evidence>
<dbReference type="UniPathway" id="UPA00077">
    <property type="reaction ID" value="UER00155"/>
</dbReference>
<evidence type="ECO:0000256" key="4">
    <source>
        <dbReference type="ARBA" id="ARBA00016218"/>
    </source>
</evidence>
<evidence type="ECO:0000256" key="11">
    <source>
        <dbReference type="ARBA" id="ARBA00029766"/>
    </source>
</evidence>
<comment type="similarity">
    <text evidence="2">Belongs to the HPPK family.</text>
</comment>
<keyword evidence="6" id="KW-0547">Nucleotide-binding</keyword>
<dbReference type="OrthoDB" id="9808041at2"/>
<dbReference type="GO" id="GO:0003848">
    <property type="term" value="F:2-amino-4-hydroxy-6-hydroxymethyldihydropteridine diphosphokinase activity"/>
    <property type="evidence" value="ECO:0007669"/>
    <property type="project" value="UniProtKB-EC"/>
</dbReference>
<dbReference type="InterPro" id="IPR000550">
    <property type="entry name" value="Hppk"/>
</dbReference>
<dbReference type="AlphaFoldDB" id="A0A4R7D9X5"/>
<keyword evidence="7 14" id="KW-0418">Kinase</keyword>
<comment type="caution">
    <text evidence="14">The sequence shown here is derived from an EMBL/GenBank/DDBJ whole genome shotgun (WGS) entry which is preliminary data.</text>
</comment>
<keyword evidence="9" id="KW-0289">Folate biosynthesis</keyword>
<sequence length="163" mass="18385">MNKVFLLLGANLGEPLAQLHSAAAAIKNRIGSINQESRIYASEAWGVLDQPPFLNQVLDVNTELSALSVLDRIQEIEHDLGRRRLEKWGARLIDIDILYYNDEIIQQERLSVPHPYIAQRKFTLIPLVEIAADFIHPILLETNESLLTACDDALKVQLLNPNP</sequence>
<dbReference type="PROSITE" id="PS00794">
    <property type="entry name" value="HPPK"/>
    <property type="match status" value="1"/>
</dbReference>
<dbReference type="Proteomes" id="UP000294752">
    <property type="component" value="Unassembled WGS sequence"/>
</dbReference>
<gene>
    <name evidence="14" type="ORF">B0I21_10133</name>
</gene>
<dbReference type="Pfam" id="PF01288">
    <property type="entry name" value="HPPK"/>
    <property type="match status" value="1"/>
</dbReference>
<evidence type="ECO:0000256" key="9">
    <source>
        <dbReference type="ARBA" id="ARBA00022909"/>
    </source>
</evidence>
<evidence type="ECO:0000256" key="1">
    <source>
        <dbReference type="ARBA" id="ARBA00005051"/>
    </source>
</evidence>
<evidence type="ECO:0000313" key="15">
    <source>
        <dbReference type="Proteomes" id="UP000294752"/>
    </source>
</evidence>
<evidence type="ECO:0000256" key="8">
    <source>
        <dbReference type="ARBA" id="ARBA00022840"/>
    </source>
</evidence>
<dbReference type="SUPFAM" id="SSF55083">
    <property type="entry name" value="6-hydroxymethyl-7,8-dihydropterin pyrophosphokinase, HPPK"/>
    <property type="match status" value="1"/>
</dbReference>
<dbReference type="EC" id="2.7.6.3" evidence="3"/>
<evidence type="ECO:0000256" key="7">
    <source>
        <dbReference type="ARBA" id="ARBA00022777"/>
    </source>
</evidence>
<evidence type="ECO:0000256" key="10">
    <source>
        <dbReference type="ARBA" id="ARBA00029409"/>
    </source>
</evidence>
<evidence type="ECO:0000256" key="3">
    <source>
        <dbReference type="ARBA" id="ARBA00013253"/>
    </source>
</evidence>
<protein>
    <recommendedName>
        <fullName evidence="4">2-amino-4-hydroxy-6-hydroxymethyldihydropteridine pyrophosphokinase</fullName>
        <ecNumber evidence="3">2.7.6.3</ecNumber>
    </recommendedName>
    <alternativeName>
        <fullName evidence="11">6-hydroxymethyl-7,8-dihydropterin pyrophosphokinase</fullName>
    </alternativeName>
    <alternativeName>
        <fullName evidence="12">7,8-dihydro-6-hydroxymethylpterin-pyrophosphokinase</fullName>
    </alternativeName>
</protein>
<dbReference type="NCBIfam" id="TIGR01498">
    <property type="entry name" value="folK"/>
    <property type="match status" value="1"/>
</dbReference>
<dbReference type="RefSeq" id="WP_133638333.1">
    <property type="nucleotide sequence ID" value="NZ_SNZV01000001.1"/>
</dbReference>
<comment type="function">
    <text evidence="10">Catalyzes the transfer of pyrophosphate from adenosine triphosphate (ATP) to 6-hydroxymethyl-7,8-dihydropterin, an enzymatic step in folate biosynthesis pathway.</text>
</comment>
<dbReference type="EMBL" id="SNZV01000001">
    <property type="protein sequence ID" value="TDS17172.1"/>
    <property type="molecule type" value="Genomic_DNA"/>
</dbReference>
<dbReference type="GO" id="GO:0005524">
    <property type="term" value="F:ATP binding"/>
    <property type="evidence" value="ECO:0007669"/>
    <property type="project" value="UniProtKB-KW"/>
</dbReference>
<evidence type="ECO:0000256" key="2">
    <source>
        <dbReference type="ARBA" id="ARBA00005810"/>
    </source>
</evidence>
<dbReference type="GO" id="GO:0046656">
    <property type="term" value="P:folic acid biosynthetic process"/>
    <property type="evidence" value="ECO:0007669"/>
    <property type="project" value="UniProtKB-KW"/>
</dbReference>
<keyword evidence="15" id="KW-1185">Reference proteome</keyword>
<evidence type="ECO:0000313" key="14">
    <source>
        <dbReference type="EMBL" id="TDS17172.1"/>
    </source>
</evidence>
<dbReference type="InterPro" id="IPR035907">
    <property type="entry name" value="Hppk_sf"/>
</dbReference>
<accession>A0A4R7D9X5</accession>
<dbReference type="GO" id="GO:0016301">
    <property type="term" value="F:kinase activity"/>
    <property type="evidence" value="ECO:0007669"/>
    <property type="project" value="UniProtKB-KW"/>
</dbReference>
<evidence type="ECO:0000259" key="13">
    <source>
        <dbReference type="PROSITE" id="PS00794"/>
    </source>
</evidence>
<dbReference type="CDD" id="cd00483">
    <property type="entry name" value="HPPK"/>
    <property type="match status" value="1"/>
</dbReference>
<dbReference type="PANTHER" id="PTHR43071">
    <property type="entry name" value="2-AMINO-4-HYDROXY-6-HYDROXYMETHYLDIHYDROPTERIDINE PYROPHOSPHOKINASE"/>
    <property type="match status" value="1"/>
</dbReference>
<keyword evidence="5" id="KW-0808">Transferase</keyword>